<dbReference type="InterPro" id="IPR046038">
    <property type="entry name" value="DUF5996"/>
</dbReference>
<reference evidence="1" key="2">
    <citation type="submission" date="2021-04" db="EMBL/GenBank/DDBJ databases">
        <authorList>
            <person name="Gilroy R."/>
        </authorList>
    </citation>
    <scope>NUCLEOTIDE SEQUENCE</scope>
    <source>
        <strain evidence="1">ChiHjej13B12-752</strain>
    </source>
</reference>
<reference evidence="1" key="1">
    <citation type="journal article" date="2021" name="PeerJ">
        <title>Extensive microbial diversity within the chicken gut microbiome revealed by metagenomics and culture.</title>
        <authorList>
            <person name="Gilroy R."/>
            <person name="Ravi A."/>
            <person name="Getino M."/>
            <person name="Pursley I."/>
            <person name="Horton D.L."/>
            <person name="Alikhan N.F."/>
            <person name="Baker D."/>
            <person name="Gharbi K."/>
            <person name="Hall N."/>
            <person name="Watson M."/>
            <person name="Adriaenssens E.M."/>
            <person name="Foster-Nyarko E."/>
            <person name="Jarju S."/>
            <person name="Secka A."/>
            <person name="Antonio M."/>
            <person name="Oren A."/>
            <person name="Chaudhuri R.R."/>
            <person name="La Ragione R."/>
            <person name="Hildebrand F."/>
            <person name="Pallen M.J."/>
        </authorList>
    </citation>
    <scope>NUCLEOTIDE SEQUENCE</scope>
    <source>
        <strain evidence="1">ChiHjej13B12-752</strain>
    </source>
</reference>
<dbReference type="AlphaFoldDB" id="A0A9D1TZE6"/>
<gene>
    <name evidence="1" type="ORF">H9891_02845</name>
</gene>
<accession>A0A9D1TZE6</accession>
<proteinExistence type="predicted"/>
<dbReference type="EMBL" id="DXHR01000008">
    <property type="protein sequence ID" value="HIW12077.1"/>
    <property type="molecule type" value="Genomic_DNA"/>
</dbReference>
<protein>
    <submittedName>
        <fullName evidence="1">Uncharacterized protein</fullName>
    </submittedName>
</protein>
<dbReference type="Proteomes" id="UP000823989">
    <property type="component" value="Unassembled WGS sequence"/>
</dbReference>
<evidence type="ECO:0000313" key="2">
    <source>
        <dbReference type="Proteomes" id="UP000823989"/>
    </source>
</evidence>
<comment type="caution">
    <text evidence="1">The sequence shown here is derived from an EMBL/GenBank/DDBJ whole genome shotgun (WGS) entry which is preliminary data.</text>
</comment>
<dbReference type="Pfam" id="PF19459">
    <property type="entry name" value="DUF5996"/>
    <property type="match status" value="1"/>
</dbReference>
<organism evidence="1 2">
    <name type="scientific">Candidatus Salinicoccus stercoripullorum</name>
    <dbReference type="NCBI Taxonomy" id="2838756"/>
    <lineage>
        <taxon>Bacteria</taxon>
        <taxon>Bacillati</taxon>
        <taxon>Bacillota</taxon>
        <taxon>Bacilli</taxon>
        <taxon>Bacillales</taxon>
        <taxon>Staphylococcaceae</taxon>
        <taxon>Salinicoccus</taxon>
    </lineage>
</organism>
<evidence type="ECO:0000313" key="1">
    <source>
        <dbReference type="EMBL" id="HIW12077.1"/>
    </source>
</evidence>
<name>A0A9D1TZE6_9STAP</name>
<sequence>MGFYTEYRNEITTLQLISQILGKIRLEYAPQEPQWAHVVLDITPRGFSTGLLRHGDSYFEIEVDLSRGLIVIKTETYDTHIEMQSGKPISEYYQEIINTAAAEGLKLYINTKPQEMEFKTPFEDDVGHHHYNDYVANIVLKWFRFARDAEMRFLAPFRHRKVYPGLFWGTFDVSCMLVRNESEPFPDDSKVIERAAFDEYMIEFGFWLGDDTFEHPAFFTLPYPFVEKTDLEVGGDFPEGSYFSPDMAGYIYEIKDGINEKEAENVQKFLQSSFRSAFDHLKWKGINYCTEPLKMEDNQQGDAQD</sequence>